<dbReference type="InterPro" id="IPR036366">
    <property type="entry name" value="PGBDSf"/>
</dbReference>
<evidence type="ECO:0000313" key="3">
    <source>
        <dbReference type="Proteomes" id="UP000183287"/>
    </source>
</evidence>
<proteinExistence type="predicted"/>
<evidence type="ECO:0000313" key="2">
    <source>
        <dbReference type="EMBL" id="SFL83497.1"/>
    </source>
</evidence>
<reference evidence="3" key="1">
    <citation type="submission" date="2016-10" db="EMBL/GenBank/DDBJ databases">
        <authorList>
            <person name="Varghese N."/>
            <person name="Submissions S."/>
        </authorList>
    </citation>
    <scope>NUCLEOTIDE SEQUENCE [LARGE SCALE GENOMIC DNA]</scope>
    <source>
        <strain evidence="3">Nm44</strain>
    </source>
</reference>
<dbReference type="AlphaFoldDB" id="A0A1I4KYM3"/>
<dbReference type="InterPro" id="IPR036365">
    <property type="entry name" value="PGBD-like_sf"/>
</dbReference>
<protein>
    <submittedName>
        <fullName evidence="2">Putative peptidoglycan binding domain-containing protein</fullName>
    </submittedName>
</protein>
<dbReference type="Pfam" id="PF01471">
    <property type="entry name" value="PG_binding_1"/>
    <property type="match status" value="1"/>
</dbReference>
<feature type="domain" description="Peptidoglycan binding-like" evidence="1">
    <location>
        <begin position="49"/>
        <end position="102"/>
    </location>
</feature>
<dbReference type="OrthoDB" id="9783370at2"/>
<dbReference type="Gene3D" id="1.10.101.10">
    <property type="entry name" value="PGBD-like superfamily/PGBD"/>
    <property type="match status" value="1"/>
</dbReference>
<dbReference type="InterPro" id="IPR009045">
    <property type="entry name" value="Zn_M74/Hedgehog-like"/>
</dbReference>
<keyword evidence="3" id="KW-1185">Reference proteome</keyword>
<name>A0A1I4KYM3_9PROT</name>
<organism evidence="2 3">
    <name type="scientific">Nitrosomonas communis</name>
    <dbReference type="NCBI Taxonomy" id="44574"/>
    <lineage>
        <taxon>Bacteria</taxon>
        <taxon>Pseudomonadati</taxon>
        <taxon>Pseudomonadota</taxon>
        <taxon>Betaproteobacteria</taxon>
        <taxon>Nitrosomonadales</taxon>
        <taxon>Nitrosomonadaceae</taxon>
        <taxon>Nitrosomonas</taxon>
    </lineage>
</organism>
<sequence length="1024" mass="116613">MTYQFLLRNEPFELDPQFESDLFEEKNGNELEFAIGKKCKNDWCSPNYIQWVQKSLNQLIKTGTKLREDGFHDSLTLRAIKSFQKQYGLKPDGEFGPITEKTLISKGASRPPELKQLPCSPTKAETLIEKLNKYRGNIPLHILLGWIEIESGRQIGRITNLCERGYFQIYPGEAKNRGIKNHQLLSYDEDHSIQSGVKLINYFIARTNILVKKYGLPNHGEVFWKVVKLHHWIPSGPEKILADMHTHGVKPSSWAAITSYALDLKNRGRLKKKIKRDPQQGIHNADEMLRKAGDWLKKLEANKSLSKESDKSAPELGWEAYYGNSDEQEFEIQDAPSVPMLLNCKKTLLGDTLCVKIGLGINIAPNKVDKKTGKPTPDAKFFKIQPMTGIFIPQAYVPKKEVNIIIYLHGHKGAYPGNAATIDDYWNGSKFPFFALREEVSASEQNVIFVAPTLGPLSQAGNLTTAKGFDSFLSKILAALNKHFVSKSSQQEVKNISRIILAAHSGGGSPMLRIAELQGSSNTLKISECWGFDSMYGEVEKRWADWAMSHRNAKLFIYYYDTASRSKILEKLSKERNLQNVCVHGWKKKDFADWVKTQPLLKKSNAGPHFWVPIIYLKERIQNTPCRVKQVASLSQSPARQREVILRFPSHRRMTMQTSKSPFLVHNYEFNPTAKYPLTEVELYKGKIKLASAGLPKKGNYVVIKEAPAVFLPEIIRKAREIALKDKKKDIAIKLNPDTWFRQFTRITFLGRRFKDGQYIHIEMAKLLKTIEGEFIKILGSSSAEKTGDILLNNSKEGISGSRKTSSTATFSMHMFGLAVDVNYLGNPYIESENDINALNNVLKSAALLMNTEVLAYKKETRGKFKDRFDYVQALDTVLENYFKLLDSPTELLKYLRDSQSSDWRRLTLSEAKTKIQSNLNNLAGFLARGKYKGYFKKNAILNFDKRFVVGMEAMGLHWGGHYGDMMHFDMRPTGVGYYIEKARIAYSKNVKEQARYLLREKKYGEYTPDKHFQNIGQRVAALG</sequence>
<dbReference type="EMBL" id="FOUB01000005">
    <property type="protein sequence ID" value="SFL83497.1"/>
    <property type="molecule type" value="Genomic_DNA"/>
</dbReference>
<dbReference type="SUPFAM" id="SSF55166">
    <property type="entry name" value="Hedgehog/DD-peptidase"/>
    <property type="match status" value="1"/>
</dbReference>
<gene>
    <name evidence="2" type="ORF">SAMN05421863_100556</name>
</gene>
<accession>A0A1I4KYM3</accession>
<dbReference type="RefSeq" id="WP_074903689.1">
    <property type="nucleotide sequence ID" value="NZ_FOUB01000005.1"/>
</dbReference>
<dbReference type="Proteomes" id="UP000183287">
    <property type="component" value="Unassembled WGS sequence"/>
</dbReference>
<dbReference type="InterPro" id="IPR002477">
    <property type="entry name" value="Peptidoglycan-bd-like"/>
</dbReference>
<evidence type="ECO:0000259" key="1">
    <source>
        <dbReference type="Pfam" id="PF01471"/>
    </source>
</evidence>
<dbReference type="SUPFAM" id="SSF47090">
    <property type="entry name" value="PGBD-like"/>
    <property type="match status" value="1"/>
</dbReference>